<dbReference type="InterPro" id="IPR005467">
    <property type="entry name" value="His_kinase_dom"/>
</dbReference>
<keyword evidence="13 14" id="KW-0472">Membrane</keyword>
<dbReference type="PANTHER" id="PTHR45528">
    <property type="entry name" value="SENSOR HISTIDINE KINASE CPXA"/>
    <property type="match status" value="1"/>
</dbReference>
<keyword evidence="5" id="KW-0597">Phosphoprotein</keyword>
<dbReference type="GO" id="GO:0000155">
    <property type="term" value="F:phosphorelay sensor kinase activity"/>
    <property type="evidence" value="ECO:0007669"/>
    <property type="project" value="InterPro"/>
</dbReference>
<evidence type="ECO:0000256" key="5">
    <source>
        <dbReference type="ARBA" id="ARBA00022553"/>
    </source>
</evidence>
<organism evidence="17 18">
    <name type="scientific">Paenibacillus phyllosphaerae</name>
    <dbReference type="NCBI Taxonomy" id="274593"/>
    <lineage>
        <taxon>Bacteria</taxon>
        <taxon>Bacillati</taxon>
        <taxon>Bacillota</taxon>
        <taxon>Bacilli</taxon>
        <taxon>Bacillales</taxon>
        <taxon>Paenibacillaceae</taxon>
        <taxon>Paenibacillus</taxon>
    </lineage>
</organism>
<keyword evidence="6" id="KW-0808">Transferase</keyword>
<keyword evidence="10" id="KW-0067">ATP-binding</keyword>
<dbReference type="EMBL" id="JACHXK010000009">
    <property type="protein sequence ID" value="MBB3111798.1"/>
    <property type="molecule type" value="Genomic_DNA"/>
</dbReference>
<dbReference type="GO" id="GO:0005886">
    <property type="term" value="C:plasma membrane"/>
    <property type="evidence" value="ECO:0007669"/>
    <property type="project" value="UniProtKB-SubCell"/>
</dbReference>
<keyword evidence="9 17" id="KW-0418">Kinase</keyword>
<dbReference type="PROSITE" id="PS50885">
    <property type="entry name" value="HAMP"/>
    <property type="match status" value="1"/>
</dbReference>
<dbReference type="Pfam" id="PF02518">
    <property type="entry name" value="HATPase_c"/>
    <property type="match status" value="1"/>
</dbReference>
<dbReference type="EC" id="2.7.13.3" evidence="3"/>
<dbReference type="CDD" id="cd06225">
    <property type="entry name" value="HAMP"/>
    <property type="match status" value="1"/>
</dbReference>
<evidence type="ECO:0000256" key="4">
    <source>
        <dbReference type="ARBA" id="ARBA00022475"/>
    </source>
</evidence>
<keyword evidence="12" id="KW-0902">Two-component regulatory system</keyword>
<dbReference type="Gene3D" id="6.10.340.10">
    <property type="match status" value="1"/>
</dbReference>
<sequence length="365" mass="40923">MRLHNKLAAILIAMAAIILVLSTVSTLLSIHYHLRLFNHQQPLHSMMVDEANFPAFDFHLEQALVQSTLLTFIGSLMIAVLIGFYVARRISSPLVEMKGIAERMITGEWNSRANVKGKDELAQLASSLNGLAEQLQVQEQLRINMSQDVAHELRTPLATLKSHMIALEDGIWEPTPERIHACYEEIERLISLVAELEELNYMDSPEFRLQLEKQSLAPAIHKANDIVAAAFLNKDVRLNIMLVPNVNIQMDFNRIIQILVNILTNALTHTQIGGQVDVRAEIQGEYVIIDIHDSGPGIASEDLPYIFERFYRGDKSRNRKSGGSGIGLAIVKKLVLAHKGAIWVENHNGALFHIRLPIIDNQPAH</sequence>
<keyword evidence="18" id="KW-1185">Reference proteome</keyword>
<dbReference type="InterPro" id="IPR003660">
    <property type="entry name" value="HAMP_dom"/>
</dbReference>
<dbReference type="CDD" id="cd00075">
    <property type="entry name" value="HATPase"/>
    <property type="match status" value="1"/>
</dbReference>
<feature type="transmembrane region" description="Helical" evidence="14">
    <location>
        <begin position="63"/>
        <end position="87"/>
    </location>
</feature>
<comment type="catalytic activity">
    <reaction evidence="1">
        <text>ATP + protein L-histidine = ADP + protein N-phospho-L-histidine.</text>
        <dbReference type="EC" id="2.7.13.3"/>
    </reaction>
</comment>
<dbReference type="SUPFAM" id="SSF158472">
    <property type="entry name" value="HAMP domain-like"/>
    <property type="match status" value="1"/>
</dbReference>
<comment type="subcellular location">
    <subcellularLocation>
        <location evidence="2">Cell membrane</location>
        <topology evidence="2">Multi-pass membrane protein</topology>
    </subcellularLocation>
</comment>
<dbReference type="InterPro" id="IPR050398">
    <property type="entry name" value="HssS/ArlS-like"/>
</dbReference>
<keyword evidence="4" id="KW-1003">Cell membrane</keyword>
<dbReference type="Gene3D" id="1.10.287.130">
    <property type="match status" value="1"/>
</dbReference>
<dbReference type="AlphaFoldDB" id="A0A7W5AZS5"/>
<feature type="domain" description="Histidine kinase" evidence="15">
    <location>
        <begin position="148"/>
        <end position="360"/>
    </location>
</feature>
<evidence type="ECO:0000256" key="9">
    <source>
        <dbReference type="ARBA" id="ARBA00022777"/>
    </source>
</evidence>
<feature type="transmembrane region" description="Helical" evidence="14">
    <location>
        <begin position="7"/>
        <end position="32"/>
    </location>
</feature>
<dbReference type="SMART" id="SM00388">
    <property type="entry name" value="HisKA"/>
    <property type="match status" value="1"/>
</dbReference>
<evidence type="ECO:0000256" key="10">
    <source>
        <dbReference type="ARBA" id="ARBA00022840"/>
    </source>
</evidence>
<evidence type="ECO:0000259" key="16">
    <source>
        <dbReference type="PROSITE" id="PS50885"/>
    </source>
</evidence>
<evidence type="ECO:0000256" key="1">
    <source>
        <dbReference type="ARBA" id="ARBA00000085"/>
    </source>
</evidence>
<evidence type="ECO:0000256" key="6">
    <source>
        <dbReference type="ARBA" id="ARBA00022679"/>
    </source>
</evidence>
<dbReference type="InterPro" id="IPR036890">
    <property type="entry name" value="HATPase_C_sf"/>
</dbReference>
<protein>
    <recommendedName>
        <fullName evidence="3">histidine kinase</fullName>
        <ecNumber evidence="3">2.7.13.3</ecNumber>
    </recommendedName>
</protein>
<dbReference type="GO" id="GO:0005524">
    <property type="term" value="F:ATP binding"/>
    <property type="evidence" value="ECO:0007669"/>
    <property type="project" value="UniProtKB-KW"/>
</dbReference>
<evidence type="ECO:0000256" key="8">
    <source>
        <dbReference type="ARBA" id="ARBA00022741"/>
    </source>
</evidence>
<dbReference type="PROSITE" id="PS50109">
    <property type="entry name" value="HIS_KIN"/>
    <property type="match status" value="1"/>
</dbReference>
<proteinExistence type="predicted"/>
<gene>
    <name evidence="17" type="ORF">FHS18_003866</name>
</gene>
<comment type="caution">
    <text evidence="17">The sequence shown here is derived from an EMBL/GenBank/DDBJ whole genome shotgun (WGS) entry which is preliminary data.</text>
</comment>
<dbReference type="CDD" id="cd00082">
    <property type="entry name" value="HisKA"/>
    <property type="match status" value="1"/>
</dbReference>
<dbReference type="SUPFAM" id="SSF47384">
    <property type="entry name" value="Homodimeric domain of signal transducing histidine kinase"/>
    <property type="match status" value="1"/>
</dbReference>
<evidence type="ECO:0000256" key="3">
    <source>
        <dbReference type="ARBA" id="ARBA00012438"/>
    </source>
</evidence>
<dbReference type="SMART" id="SM00304">
    <property type="entry name" value="HAMP"/>
    <property type="match status" value="1"/>
</dbReference>
<evidence type="ECO:0000313" key="17">
    <source>
        <dbReference type="EMBL" id="MBB3111798.1"/>
    </source>
</evidence>
<dbReference type="RefSeq" id="WP_343060580.1">
    <property type="nucleotide sequence ID" value="NZ_JACHXK010000009.1"/>
</dbReference>
<dbReference type="InterPro" id="IPR003661">
    <property type="entry name" value="HisK_dim/P_dom"/>
</dbReference>
<accession>A0A7W5AZS5</accession>
<evidence type="ECO:0000313" key="18">
    <source>
        <dbReference type="Proteomes" id="UP000570361"/>
    </source>
</evidence>
<evidence type="ECO:0000256" key="13">
    <source>
        <dbReference type="ARBA" id="ARBA00023136"/>
    </source>
</evidence>
<dbReference type="FunFam" id="3.30.565.10:FF:000006">
    <property type="entry name" value="Sensor histidine kinase WalK"/>
    <property type="match status" value="1"/>
</dbReference>
<dbReference type="Pfam" id="PF00672">
    <property type="entry name" value="HAMP"/>
    <property type="match status" value="1"/>
</dbReference>
<evidence type="ECO:0000256" key="11">
    <source>
        <dbReference type="ARBA" id="ARBA00022989"/>
    </source>
</evidence>
<dbReference type="Pfam" id="PF00512">
    <property type="entry name" value="HisKA"/>
    <property type="match status" value="1"/>
</dbReference>
<dbReference type="InterPro" id="IPR003594">
    <property type="entry name" value="HATPase_dom"/>
</dbReference>
<keyword evidence="11 14" id="KW-1133">Transmembrane helix</keyword>
<dbReference type="SUPFAM" id="SSF55874">
    <property type="entry name" value="ATPase domain of HSP90 chaperone/DNA topoisomerase II/histidine kinase"/>
    <property type="match status" value="1"/>
</dbReference>
<dbReference type="InterPro" id="IPR004358">
    <property type="entry name" value="Sig_transdc_His_kin-like_C"/>
</dbReference>
<keyword evidence="8" id="KW-0547">Nucleotide-binding</keyword>
<dbReference type="PRINTS" id="PR00344">
    <property type="entry name" value="BCTRLSENSOR"/>
</dbReference>
<evidence type="ECO:0000256" key="7">
    <source>
        <dbReference type="ARBA" id="ARBA00022692"/>
    </source>
</evidence>
<evidence type="ECO:0000259" key="15">
    <source>
        <dbReference type="PROSITE" id="PS50109"/>
    </source>
</evidence>
<feature type="domain" description="HAMP" evidence="16">
    <location>
        <begin position="88"/>
        <end position="140"/>
    </location>
</feature>
<evidence type="ECO:0000256" key="12">
    <source>
        <dbReference type="ARBA" id="ARBA00023012"/>
    </source>
</evidence>
<evidence type="ECO:0000256" key="2">
    <source>
        <dbReference type="ARBA" id="ARBA00004651"/>
    </source>
</evidence>
<dbReference type="Proteomes" id="UP000570361">
    <property type="component" value="Unassembled WGS sequence"/>
</dbReference>
<evidence type="ECO:0000256" key="14">
    <source>
        <dbReference type="SAM" id="Phobius"/>
    </source>
</evidence>
<dbReference type="SMART" id="SM00387">
    <property type="entry name" value="HATPase_c"/>
    <property type="match status" value="1"/>
</dbReference>
<dbReference type="InterPro" id="IPR036097">
    <property type="entry name" value="HisK_dim/P_sf"/>
</dbReference>
<dbReference type="PANTHER" id="PTHR45528:SF1">
    <property type="entry name" value="SENSOR HISTIDINE KINASE CPXA"/>
    <property type="match status" value="1"/>
</dbReference>
<name>A0A7W5AZS5_9BACL</name>
<dbReference type="Gene3D" id="3.30.565.10">
    <property type="entry name" value="Histidine kinase-like ATPase, C-terminal domain"/>
    <property type="match status" value="1"/>
</dbReference>
<keyword evidence="7 14" id="KW-0812">Transmembrane</keyword>
<reference evidence="17 18" key="1">
    <citation type="submission" date="2020-08" db="EMBL/GenBank/DDBJ databases">
        <title>Genomic Encyclopedia of Type Strains, Phase III (KMG-III): the genomes of soil and plant-associated and newly described type strains.</title>
        <authorList>
            <person name="Whitman W."/>
        </authorList>
    </citation>
    <scope>NUCLEOTIDE SEQUENCE [LARGE SCALE GENOMIC DNA]</scope>
    <source>
        <strain evidence="17 18">CECT 5862</strain>
    </source>
</reference>